<sequence>MEHSSMFTLDQRDARSCLFKRANQQIRISICSEQLIRVCISNDAPLARRSWAVNRADDAWEAFAWSVSGNSDSTSIETTKLKVNVAHADGRITFTNLDQQPFFSDVTAANYNADGWVVSKQIYNSEHFYGFGERTGWLEKTGQHFLNWTLDPEPHHSPRVDNMYATMPVFMGLQPNLCYGVFFNTSFRSSIDVGATDAALLSLKTQGPDLDYYVVLGTTPAEITATWRELLGAMPLPAYWALGYHQSRWGYDSSITMQAIADELRARNIPCDAIHFDIDYMDGYRVFTWHPEHFAQPVQLLQNLARDGFNIVTIIDPGVKTDPNYAVFAEGIANDYFIKRADGTLFSGYVWPDDSAFADFTRADVREWWGNLHKILIDAGVRGIWDDMNEPTVFDRPFSEGGGNGGTIDLNAPQGSADEPTTHAEVHNLYGLLMARATYEGLRQLRPNERPFVLTRSGFAGLSRWATLWTGDNSALWEHLEMMLPQIANLGLSGIPFVGVDIGGFFGNASPELWARWVQVGAFLPFCRGHSCSGTRPAEPWAFGERTEAIARAYLSLRYRLLPYLYTLFYQASTTGAPIIRPLVYEFATDPTTHSLHDQVLCGSQLMLAPIVRPGAEYRSVYLPAGEWYDWWTGERIKGSQHILVHAPLERLPLYVRGGAILTLGPVLNYTSEASLDPLTLDVYPSGTSEWTLYEDDGISFDYEKGQAATTTFGCVETEQAIRLTIAARQGAWQPAPRTIVVNLHSLPPKAVLFDTNAIEWVYADGATTVSFADDGLAHTLEVQL</sequence>
<dbReference type="SUPFAM" id="SSF74650">
    <property type="entry name" value="Galactose mutarotase-like"/>
    <property type="match status" value="1"/>
</dbReference>
<reference evidence="9 10" key="1">
    <citation type="submission" date="2024-02" db="EMBL/GenBank/DDBJ databases">
        <title>Herpetosiphon gulosus NBRC 112829.</title>
        <authorList>
            <person name="Ichikawa N."/>
            <person name="Katano-Makiyama Y."/>
            <person name="Hidaka K."/>
        </authorList>
    </citation>
    <scope>NUCLEOTIDE SEQUENCE [LARGE SCALE GENOMIC DNA]</scope>
    <source>
        <strain evidence="9 10">NBRC 112829</strain>
    </source>
</reference>
<evidence type="ECO:0000259" key="8">
    <source>
        <dbReference type="Pfam" id="PF21365"/>
    </source>
</evidence>
<dbReference type="InterPro" id="IPR011013">
    <property type="entry name" value="Gal_mutarotase_sf_dom"/>
</dbReference>
<organism evidence="9 10">
    <name type="scientific">Herpetosiphon gulosus</name>
    <dbReference type="NCBI Taxonomy" id="1973496"/>
    <lineage>
        <taxon>Bacteria</taxon>
        <taxon>Bacillati</taxon>
        <taxon>Chloroflexota</taxon>
        <taxon>Chloroflexia</taxon>
        <taxon>Herpetosiphonales</taxon>
        <taxon>Herpetosiphonaceae</taxon>
        <taxon>Herpetosiphon</taxon>
    </lineage>
</organism>
<dbReference type="Gene3D" id="2.60.40.1760">
    <property type="entry name" value="glycosyl hydrolase (family 31)"/>
    <property type="match status" value="1"/>
</dbReference>
<dbReference type="PROSITE" id="PS00129">
    <property type="entry name" value="GLYCOSYL_HYDROL_F31_1"/>
    <property type="match status" value="1"/>
</dbReference>
<dbReference type="InterPro" id="IPR033403">
    <property type="entry name" value="DUF5110"/>
</dbReference>
<evidence type="ECO:0000313" key="9">
    <source>
        <dbReference type="EMBL" id="GAA5527271.1"/>
    </source>
</evidence>
<evidence type="ECO:0000256" key="3">
    <source>
        <dbReference type="ARBA" id="ARBA00023295"/>
    </source>
</evidence>
<dbReference type="Pfam" id="PF17137">
    <property type="entry name" value="DUF5110"/>
    <property type="match status" value="1"/>
</dbReference>
<feature type="domain" description="Glycosyl hydrolase family 31 C-terminal" evidence="8">
    <location>
        <begin position="576"/>
        <end position="662"/>
    </location>
</feature>
<feature type="domain" description="Glycoside hydrolase family 31 N-terminal" evidence="6">
    <location>
        <begin position="26"/>
        <end position="192"/>
    </location>
</feature>
<comment type="similarity">
    <text evidence="1 4">Belongs to the glycosyl hydrolase 31 family.</text>
</comment>
<dbReference type="InterPro" id="IPR017853">
    <property type="entry name" value="GH"/>
</dbReference>
<evidence type="ECO:0000256" key="2">
    <source>
        <dbReference type="ARBA" id="ARBA00022801"/>
    </source>
</evidence>
<dbReference type="InterPro" id="IPR030458">
    <property type="entry name" value="Glyco_hydro_31_AS"/>
</dbReference>
<evidence type="ECO:0000256" key="4">
    <source>
        <dbReference type="RuleBase" id="RU361185"/>
    </source>
</evidence>
<evidence type="ECO:0000259" key="6">
    <source>
        <dbReference type="Pfam" id="PF13802"/>
    </source>
</evidence>
<keyword evidence="3 4" id="KW-0326">Glycosidase</keyword>
<accession>A0ABP9WXM9</accession>
<dbReference type="Gene3D" id="3.20.20.80">
    <property type="entry name" value="Glycosidases"/>
    <property type="match status" value="2"/>
</dbReference>
<evidence type="ECO:0000256" key="1">
    <source>
        <dbReference type="ARBA" id="ARBA00007806"/>
    </source>
</evidence>
<dbReference type="PANTHER" id="PTHR22762">
    <property type="entry name" value="ALPHA-GLUCOSIDASE"/>
    <property type="match status" value="1"/>
</dbReference>
<keyword evidence="2 4" id="KW-0378">Hydrolase</keyword>
<proteinExistence type="inferred from homology"/>
<dbReference type="InterPro" id="IPR025887">
    <property type="entry name" value="Glyco_hydro_31_N_dom"/>
</dbReference>
<feature type="domain" description="DUF5110" evidence="7">
    <location>
        <begin position="678"/>
        <end position="746"/>
    </location>
</feature>
<dbReference type="PANTHER" id="PTHR22762:SF166">
    <property type="entry name" value="ALPHA-GLUCOSIDASE"/>
    <property type="match status" value="1"/>
</dbReference>
<dbReference type="RefSeq" id="WP_345720910.1">
    <property type="nucleotide sequence ID" value="NZ_BAABRU010000003.1"/>
</dbReference>
<dbReference type="InterPro" id="IPR000322">
    <property type="entry name" value="Glyco_hydro_31_TIM"/>
</dbReference>
<dbReference type="InterPro" id="IPR013780">
    <property type="entry name" value="Glyco_hydro_b"/>
</dbReference>
<dbReference type="CDD" id="cd06604">
    <property type="entry name" value="GH31_glucosidase_II_MalA"/>
    <property type="match status" value="1"/>
</dbReference>
<protein>
    <submittedName>
        <fullName evidence="9">Oligosaccharide 4-alpha-D-glucosyltransferase</fullName>
    </submittedName>
</protein>
<evidence type="ECO:0000259" key="5">
    <source>
        <dbReference type="Pfam" id="PF01055"/>
    </source>
</evidence>
<keyword evidence="10" id="KW-1185">Reference proteome</keyword>
<dbReference type="InterPro" id="IPR048395">
    <property type="entry name" value="Glyco_hydro_31_C"/>
</dbReference>
<evidence type="ECO:0000259" key="7">
    <source>
        <dbReference type="Pfam" id="PF17137"/>
    </source>
</evidence>
<evidence type="ECO:0000313" key="10">
    <source>
        <dbReference type="Proteomes" id="UP001428290"/>
    </source>
</evidence>
<name>A0ABP9WXM9_9CHLR</name>
<dbReference type="CDD" id="cd14752">
    <property type="entry name" value="GH31_N"/>
    <property type="match status" value="1"/>
</dbReference>
<dbReference type="Gene3D" id="2.60.40.1180">
    <property type="entry name" value="Golgi alpha-mannosidase II"/>
    <property type="match status" value="2"/>
</dbReference>
<feature type="domain" description="Glycoside hydrolase family 31 TIM barrel" evidence="5">
    <location>
        <begin position="235"/>
        <end position="568"/>
    </location>
</feature>
<comment type="caution">
    <text evidence="9">The sequence shown here is derived from an EMBL/GenBank/DDBJ whole genome shotgun (WGS) entry which is preliminary data.</text>
</comment>
<gene>
    <name evidence="9" type="ORF">Hgul01_01055</name>
</gene>
<dbReference type="Proteomes" id="UP001428290">
    <property type="component" value="Unassembled WGS sequence"/>
</dbReference>
<dbReference type="EMBL" id="BAABRU010000003">
    <property type="protein sequence ID" value="GAA5527271.1"/>
    <property type="molecule type" value="Genomic_DNA"/>
</dbReference>
<dbReference type="Pfam" id="PF21365">
    <property type="entry name" value="Glyco_hydro_31_3rd"/>
    <property type="match status" value="1"/>
</dbReference>
<dbReference type="Pfam" id="PF13802">
    <property type="entry name" value="Gal_mutarotas_2"/>
    <property type="match status" value="1"/>
</dbReference>
<dbReference type="SUPFAM" id="SSF51445">
    <property type="entry name" value="(Trans)glycosidases"/>
    <property type="match status" value="1"/>
</dbReference>
<dbReference type="Pfam" id="PF01055">
    <property type="entry name" value="Glyco_hydro_31_2nd"/>
    <property type="match status" value="1"/>
</dbReference>
<dbReference type="SUPFAM" id="SSF51011">
    <property type="entry name" value="Glycosyl hydrolase domain"/>
    <property type="match status" value="1"/>
</dbReference>